<name>A0AA40TT25_9PSED</name>
<evidence type="ECO:0000313" key="4">
    <source>
        <dbReference type="Proteomes" id="UP000050523"/>
    </source>
</evidence>
<gene>
    <name evidence="3" type="ORF">ALO43_02940</name>
</gene>
<dbReference type="InterPro" id="IPR012337">
    <property type="entry name" value="RNaseH-like_sf"/>
</dbReference>
<dbReference type="GO" id="GO:0003676">
    <property type="term" value="F:nucleic acid binding"/>
    <property type="evidence" value="ECO:0007669"/>
    <property type="project" value="InterPro"/>
</dbReference>
<dbReference type="AlphaFoldDB" id="A0AA40TT25"/>
<reference evidence="3 4" key="1">
    <citation type="submission" date="2015-09" db="EMBL/GenBank/DDBJ databases">
        <title>Genome announcement of multiple Pseudomonas syringae strains.</title>
        <authorList>
            <person name="Thakur S."/>
            <person name="Wang P.W."/>
            <person name="Gong Y."/>
            <person name="Weir B.S."/>
            <person name="Guttman D.S."/>
        </authorList>
    </citation>
    <scope>NUCLEOTIDE SEQUENCE [LARGE SCALE GENOMIC DNA]</scope>
    <source>
        <strain evidence="3 4">ICMP9151</strain>
    </source>
</reference>
<sequence>MMEQRAVHTSTAQKPAQSRARTMDPEQVWVADITYLPTQESVAHVSLVTDAYSRKIVGHYVHESLLTQSVIKALEKAVGERKTDQMLIHHSDRGAQYCSDLYQQLHTRHGIRGSMTDGYDCYQNAMAERVNGILKTEFLLHRPKDLADAVKMVDESAQIYNGERPHSSLKYKTPDAVHRAF</sequence>
<dbReference type="InterPro" id="IPR048020">
    <property type="entry name" value="Transpos_IS3"/>
</dbReference>
<dbReference type="PANTHER" id="PTHR46889">
    <property type="entry name" value="TRANSPOSASE INSF FOR INSERTION SEQUENCE IS3B-RELATED"/>
    <property type="match status" value="1"/>
</dbReference>
<proteinExistence type="predicted"/>
<dbReference type="PROSITE" id="PS50994">
    <property type="entry name" value="INTEGRASE"/>
    <property type="match status" value="1"/>
</dbReference>
<feature type="domain" description="Integrase catalytic" evidence="2">
    <location>
        <begin position="21"/>
        <end position="181"/>
    </location>
</feature>
<accession>A0AA40TT25</accession>
<dbReference type="Proteomes" id="UP000050523">
    <property type="component" value="Unassembled WGS sequence"/>
</dbReference>
<dbReference type="GO" id="GO:0015074">
    <property type="term" value="P:DNA integration"/>
    <property type="evidence" value="ECO:0007669"/>
    <property type="project" value="InterPro"/>
</dbReference>
<dbReference type="SUPFAM" id="SSF53098">
    <property type="entry name" value="Ribonuclease H-like"/>
    <property type="match status" value="1"/>
</dbReference>
<evidence type="ECO:0000256" key="1">
    <source>
        <dbReference type="SAM" id="MobiDB-lite"/>
    </source>
</evidence>
<dbReference type="InterPro" id="IPR001584">
    <property type="entry name" value="Integrase_cat-core"/>
</dbReference>
<dbReference type="Pfam" id="PF00665">
    <property type="entry name" value="rve"/>
    <property type="match status" value="1"/>
</dbReference>
<dbReference type="Gene3D" id="3.30.420.10">
    <property type="entry name" value="Ribonuclease H-like superfamily/Ribonuclease H"/>
    <property type="match status" value="1"/>
</dbReference>
<protein>
    <submittedName>
        <fullName evidence="3">ISPsy11, transposase OrfB</fullName>
    </submittedName>
</protein>
<organism evidence="3 4">
    <name type="scientific">Pseudomonas tremae</name>
    <dbReference type="NCBI Taxonomy" id="200454"/>
    <lineage>
        <taxon>Bacteria</taxon>
        <taxon>Pseudomonadati</taxon>
        <taxon>Pseudomonadota</taxon>
        <taxon>Gammaproteobacteria</taxon>
        <taxon>Pseudomonadales</taxon>
        <taxon>Pseudomonadaceae</taxon>
        <taxon>Pseudomonas</taxon>
    </lineage>
</organism>
<comment type="caution">
    <text evidence="3">The sequence shown here is derived from an EMBL/GenBank/DDBJ whole genome shotgun (WGS) entry which is preliminary data.</text>
</comment>
<dbReference type="NCBIfam" id="NF033516">
    <property type="entry name" value="transpos_IS3"/>
    <property type="match status" value="1"/>
</dbReference>
<dbReference type="EMBL" id="LJRO01000492">
    <property type="protein sequence ID" value="KPY91064.1"/>
    <property type="molecule type" value="Genomic_DNA"/>
</dbReference>
<feature type="region of interest" description="Disordered" evidence="1">
    <location>
        <begin position="1"/>
        <end position="23"/>
    </location>
</feature>
<evidence type="ECO:0000259" key="2">
    <source>
        <dbReference type="PROSITE" id="PS50994"/>
    </source>
</evidence>
<feature type="compositionally biased region" description="Polar residues" evidence="1">
    <location>
        <begin position="7"/>
        <end position="20"/>
    </location>
</feature>
<dbReference type="InterPro" id="IPR036397">
    <property type="entry name" value="RNaseH_sf"/>
</dbReference>
<dbReference type="PANTHER" id="PTHR46889:SF5">
    <property type="entry name" value="INTEGRASE PROTEIN"/>
    <property type="match status" value="1"/>
</dbReference>
<evidence type="ECO:0000313" key="3">
    <source>
        <dbReference type="EMBL" id="KPY91064.1"/>
    </source>
</evidence>
<dbReference type="InterPro" id="IPR050900">
    <property type="entry name" value="Transposase_IS3/IS150/IS904"/>
</dbReference>